<evidence type="ECO:0000256" key="2">
    <source>
        <dbReference type="ARBA" id="ARBA00005300"/>
    </source>
</evidence>
<dbReference type="AlphaFoldDB" id="A0A9Q8ZKR9"/>
<dbReference type="InterPro" id="IPR012337">
    <property type="entry name" value="RNaseH-like_sf"/>
</dbReference>
<accession>A0A9Q8ZKR9</accession>
<dbReference type="EC" id="3.1.26.4" evidence="3"/>
<dbReference type="CDD" id="cd09280">
    <property type="entry name" value="RNase_HI_eukaryote_like"/>
    <property type="match status" value="1"/>
</dbReference>
<dbReference type="GO" id="GO:0003676">
    <property type="term" value="F:nucleic acid binding"/>
    <property type="evidence" value="ECO:0007669"/>
    <property type="project" value="InterPro"/>
</dbReference>
<comment type="catalytic activity">
    <reaction evidence="1">
        <text>Endonucleolytic cleavage to 5'-phosphomonoester.</text>
        <dbReference type="EC" id="3.1.26.4"/>
    </reaction>
</comment>
<dbReference type="InterPro" id="IPR050092">
    <property type="entry name" value="RNase_H"/>
</dbReference>
<feature type="compositionally biased region" description="Basic and acidic residues" evidence="8">
    <location>
        <begin position="222"/>
        <end position="241"/>
    </location>
</feature>
<name>A0A9Q8ZKR9_CURCL</name>
<evidence type="ECO:0000256" key="8">
    <source>
        <dbReference type="SAM" id="MobiDB-lite"/>
    </source>
</evidence>
<feature type="compositionally biased region" description="Low complexity" evidence="8">
    <location>
        <begin position="247"/>
        <end position="261"/>
    </location>
</feature>
<dbReference type="VEuPathDB" id="FungiDB:yc1106_09117"/>
<organism evidence="10 11">
    <name type="scientific">Curvularia clavata</name>
    <dbReference type="NCBI Taxonomy" id="95742"/>
    <lineage>
        <taxon>Eukaryota</taxon>
        <taxon>Fungi</taxon>
        <taxon>Dikarya</taxon>
        <taxon>Ascomycota</taxon>
        <taxon>Pezizomycotina</taxon>
        <taxon>Dothideomycetes</taxon>
        <taxon>Pleosporomycetidae</taxon>
        <taxon>Pleosporales</taxon>
        <taxon>Pleosporineae</taxon>
        <taxon>Pleosporaceae</taxon>
        <taxon>Curvularia</taxon>
    </lineage>
</organism>
<dbReference type="PANTHER" id="PTHR10642:SF26">
    <property type="entry name" value="RIBONUCLEASE H1"/>
    <property type="match status" value="1"/>
</dbReference>
<evidence type="ECO:0000259" key="9">
    <source>
        <dbReference type="PROSITE" id="PS50879"/>
    </source>
</evidence>
<evidence type="ECO:0000256" key="5">
    <source>
        <dbReference type="ARBA" id="ARBA00022723"/>
    </source>
</evidence>
<evidence type="ECO:0000256" key="1">
    <source>
        <dbReference type="ARBA" id="ARBA00000077"/>
    </source>
</evidence>
<dbReference type="GO" id="GO:0043137">
    <property type="term" value="P:DNA replication, removal of RNA primer"/>
    <property type="evidence" value="ECO:0007669"/>
    <property type="project" value="TreeGrafter"/>
</dbReference>
<dbReference type="SUPFAM" id="SSF53098">
    <property type="entry name" value="Ribonuclease H-like"/>
    <property type="match status" value="1"/>
</dbReference>
<feature type="compositionally biased region" description="Polar residues" evidence="8">
    <location>
        <begin position="273"/>
        <end position="282"/>
    </location>
</feature>
<dbReference type="Pfam" id="PF00075">
    <property type="entry name" value="RNase_H"/>
    <property type="match status" value="1"/>
</dbReference>
<keyword evidence="7" id="KW-0378">Hydrolase</keyword>
<dbReference type="PANTHER" id="PTHR10642">
    <property type="entry name" value="RIBONUCLEASE H1"/>
    <property type="match status" value="1"/>
</dbReference>
<evidence type="ECO:0000256" key="4">
    <source>
        <dbReference type="ARBA" id="ARBA00022722"/>
    </source>
</evidence>
<proteinExistence type="inferred from homology"/>
<feature type="domain" description="RNase H type-1" evidence="9">
    <location>
        <begin position="6"/>
        <end position="156"/>
    </location>
</feature>
<comment type="similarity">
    <text evidence="2">Belongs to the RNase H family.</text>
</comment>
<sequence length="282" mass="31894">MHSEEFPGFELVSTDGSLLDNGKATAVAGTGVYFGPNDHRNYSEPLGPGPQTNQRAELKGVLKVLQILPVTQNVLIESDSTYAIMCVTEWYPKWELKSWQKFEGKKYNNMDLIKRTVQLLEKRDAIGTKTYFRWVKGHSGNPGNEAADKLAGEGARIECQHKHTRREHVRLYGEPQEKRPQKKNPQFIQSGVPFGYKVVRLPNGQEDLERDQNQVDRYIQDGKARAEERKRKWKKVSENRRCRGGSAAQRVAIKAAKANKASKADHEEATPDPASNNTTVYS</sequence>
<gene>
    <name evidence="10" type="ORF">yc1106_09117</name>
</gene>
<dbReference type="Proteomes" id="UP001056012">
    <property type="component" value="Chromosome 7"/>
</dbReference>
<dbReference type="Gene3D" id="3.30.420.10">
    <property type="entry name" value="Ribonuclease H-like superfamily/Ribonuclease H"/>
    <property type="match status" value="1"/>
</dbReference>
<dbReference type="PROSITE" id="PS50879">
    <property type="entry name" value="RNASE_H_1"/>
    <property type="match status" value="1"/>
</dbReference>
<keyword evidence="6" id="KW-0255">Endonuclease</keyword>
<evidence type="ECO:0000256" key="3">
    <source>
        <dbReference type="ARBA" id="ARBA00012180"/>
    </source>
</evidence>
<dbReference type="InterPro" id="IPR036397">
    <property type="entry name" value="RNaseH_sf"/>
</dbReference>
<keyword evidence="4" id="KW-0540">Nuclease</keyword>
<dbReference type="InterPro" id="IPR002156">
    <property type="entry name" value="RNaseH_domain"/>
</dbReference>
<evidence type="ECO:0000256" key="6">
    <source>
        <dbReference type="ARBA" id="ARBA00022759"/>
    </source>
</evidence>
<protein>
    <recommendedName>
        <fullName evidence="3">ribonuclease H</fullName>
        <ecNumber evidence="3">3.1.26.4</ecNumber>
    </recommendedName>
</protein>
<evidence type="ECO:0000256" key="7">
    <source>
        <dbReference type="ARBA" id="ARBA00022801"/>
    </source>
</evidence>
<dbReference type="GO" id="GO:0004523">
    <property type="term" value="F:RNA-DNA hybrid ribonuclease activity"/>
    <property type="evidence" value="ECO:0007669"/>
    <property type="project" value="UniProtKB-EC"/>
</dbReference>
<dbReference type="EMBL" id="CP089280">
    <property type="protein sequence ID" value="USP81843.1"/>
    <property type="molecule type" value="Genomic_DNA"/>
</dbReference>
<evidence type="ECO:0000313" key="11">
    <source>
        <dbReference type="Proteomes" id="UP001056012"/>
    </source>
</evidence>
<evidence type="ECO:0000313" key="10">
    <source>
        <dbReference type="EMBL" id="USP81843.1"/>
    </source>
</evidence>
<keyword evidence="5" id="KW-0479">Metal-binding</keyword>
<dbReference type="OrthoDB" id="407198at2759"/>
<feature type="region of interest" description="Disordered" evidence="8">
    <location>
        <begin position="222"/>
        <end position="282"/>
    </location>
</feature>
<reference evidence="10" key="1">
    <citation type="submission" date="2021-12" db="EMBL/GenBank/DDBJ databases">
        <title>Curvularia clavata genome.</title>
        <authorList>
            <person name="Cao Y."/>
        </authorList>
    </citation>
    <scope>NUCLEOTIDE SEQUENCE</scope>
    <source>
        <strain evidence="10">Yc1106</strain>
    </source>
</reference>
<dbReference type="GO" id="GO:0046872">
    <property type="term" value="F:metal ion binding"/>
    <property type="evidence" value="ECO:0007669"/>
    <property type="project" value="UniProtKB-KW"/>
</dbReference>
<keyword evidence="11" id="KW-1185">Reference proteome</keyword>